<name>A0A8J3VF94_9ACTN</name>
<dbReference type="GO" id="GO:0012505">
    <property type="term" value="C:endomembrane system"/>
    <property type="evidence" value="ECO:0007669"/>
    <property type="project" value="UniProtKB-ARBA"/>
</dbReference>
<proteinExistence type="predicted"/>
<keyword evidence="4" id="KW-0472">Membrane</keyword>
<gene>
    <name evidence="5" type="ORF">Rhe02_17550</name>
</gene>
<evidence type="ECO:0000313" key="6">
    <source>
        <dbReference type="Proteomes" id="UP000612899"/>
    </source>
</evidence>
<evidence type="ECO:0008006" key="7">
    <source>
        <dbReference type="Google" id="ProtNLM"/>
    </source>
</evidence>
<dbReference type="InterPro" id="IPR038261">
    <property type="entry name" value="GPP34-like_sf"/>
</dbReference>
<dbReference type="GO" id="GO:0070273">
    <property type="term" value="F:phosphatidylinositol-4-phosphate binding"/>
    <property type="evidence" value="ECO:0007669"/>
    <property type="project" value="InterPro"/>
</dbReference>
<comment type="caution">
    <text evidence="5">The sequence shown here is derived from an EMBL/GenBank/DDBJ whole genome shotgun (WGS) entry which is preliminary data.</text>
</comment>
<dbReference type="Pfam" id="PF05719">
    <property type="entry name" value="GPP34"/>
    <property type="match status" value="1"/>
</dbReference>
<dbReference type="GO" id="GO:0005737">
    <property type="term" value="C:cytoplasm"/>
    <property type="evidence" value="ECO:0007669"/>
    <property type="project" value="UniProtKB-ARBA"/>
</dbReference>
<dbReference type="EMBL" id="BONY01000009">
    <property type="protein sequence ID" value="GIH03688.1"/>
    <property type="molecule type" value="Genomic_DNA"/>
</dbReference>
<dbReference type="InterPro" id="IPR008628">
    <property type="entry name" value="GPP34-like"/>
</dbReference>
<dbReference type="AlphaFoldDB" id="A0A8J3VF94"/>
<evidence type="ECO:0000256" key="4">
    <source>
        <dbReference type="ARBA" id="ARBA00023136"/>
    </source>
</evidence>
<comment type="subcellular location">
    <subcellularLocation>
        <location evidence="1">Golgi apparatus membrane</location>
        <topology evidence="1">Peripheral membrane protein</topology>
        <orientation evidence="1">Cytoplasmic side</orientation>
    </subcellularLocation>
</comment>
<keyword evidence="6" id="KW-1185">Reference proteome</keyword>
<dbReference type="Gene3D" id="1.10.3630.10">
    <property type="entry name" value="yeast vps74-n-term truncation variant domain like"/>
    <property type="match status" value="1"/>
</dbReference>
<evidence type="ECO:0000256" key="3">
    <source>
        <dbReference type="ARBA" id="ARBA00023121"/>
    </source>
</evidence>
<evidence type="ECO:0000256" key="1">
    <source>
        <dbReference type="ARBA" id="ARBA00004255"/>
    </source>
</evidence>
<dbReference type="RefSeq" id="WP_203907604.1">
    <property type="nucleotide sequence ID" value="NZ_BONY01000009.1"/>
</dbReference>
<keyword evidence="3" id="KW-0446">Lipid-binding</keyword>
<evidence type="ECO:0000313" key="5">
    <source>
        <dbReference type="EMBL" id="GIH03688.1"/>
    </source>
</evidence>
<reference evidence="5" key="1">
    <citation type="submission" date="2021-01" db="EMBL/GenBank/DDBJ databases">
        <title>Whole genome shotgun sequence of Rhizocola hellebori NBRC 109834.</title>
        <authorList>
            <person name="Komaki H."/>
            <person name="Tamura T."/>
        </authorList>
    </citation>
    <scope>NUCLEOTIDE SEQUENCE</scope>
    <source>
        <strain evidence="5">NBRC 109834</strain>
    </source>
</reference>
<organism evidence="5 6">
    <name type="scientific">Rhizocola hellebori</name>
    <dbReference type="NCBI Taxonomy" id="1392758"/>
    <lineage>
        <taxon>Bacteria</taxon>
        <taxon>Bacillati</taxon>
        <taxon>Actinomycetota</taxon>
        <taxon>Actinomycetes</taxon>
        <taxon>Micromonosporales</taxon>
        <taxon>Micromonosporaceae</taxon>
        <taxon>Rhizocola</taxon>
    </lineage>
</organism>
<keyword evidence="2" id="KW-0333">Golgi apparatus</keyword>
<evidence type="ECO:0000256" key="2">
    <source>
        <dbReference type="ARBA" id="ARBA00023034"/>
    </source>
</evidence>
<protein>
    <recommendedName>
        <fullName evidence="7">GPP34 family phosphoprotein</fullName>
    </recommendedName>
</protein>
<accession>A0A8J3VF94</accession>
<dbReference type="Proteomes" id="UP000612899">
    <property type="component" value="Unassembled WGS sequence"/>
</dbReference>
<sequence>MELPAPLTSRVYLLAYNTDKHKLTCNGYLGYVLRAAALTELHQAGALSDMDGVVKPARTHLKDPLLVKVLEEISNAPRPRKWAYWVGHAQTPMFRAVQQRLVEDQLISTERFRILGIFPATRVKVLRHRAVTQLRSIVSRALAGGSVDPHDGALAALAAIGEVRIAVARAQVRERKQRIDHLAAQAGPALPALHKVIRDHRIAQSSYGG</sequence>